<dbReference type="OrthoDB" id="1806at2759"/>
<comment type="subcellular location">
    <subcellularLocation>
        <location evidence="1">Nucleus</location>
    </subcellularLocation>
</comment>
<gene>
    <name evidence="9" type="ORF">QR98_0073580</name>
    <name evidence="8" type="ORF">SSS_5089</name>
</gene>
<evidence type="ECO:0000313" key="9">
    <source>
        <dbReference type="EMBL" id="KPM08833.1"/>
    </source>
</evidence>
<proteinExistence type="inferred from homology"/>
<dbReference type="GO" id="GO:0005654">
    <property type="term" value="C:nucleoplasm"/>
    <property type="evidence" value="ECO:0007669"/>
    <property type="project" value="TreeGrafter"/>
</dbReference>
<dbReference type="InterPro" id="IPR003511">
    <property type="entry name" value="HORMA_dom"/>
</dbReference>
<dbReference type="PANTHER" id="PTHR11842:SF11">
    <property type="entry name" value="MITOTIC SPINDLE ASSEMBLY CHECKPOINT PROTEIN MAD2A"/>
    <property type="match status" value="1"/>
</dbReference>
<dbReference type="GO" id="GO:0051301">
    <property type="term" value="P:cell division"/>
    <property type="evidence" value="ECO:0007669"/>
    <property type="project" value="UniProtKB-KW"/>
</dbReference>
<dbReference type="Proteomes" id="UP000616769">
    <property type="component" value="Unassembled WGS sequence"/>
</dbReference>
<keyword evidence="3" id="KW-0132">Cell division</keyword>
<name>A0A132AD39_SARSC</name>
<evidence type="ECO:0000313" key="11">
    <source>
        <dbReference type="Proteomes" id="UP000070412"/>
    </source>
</evidence>
<accession>A0A132AD39</accession>
<organism evidence="9 12">
    <name type="scientific">Sarcoptes scabiei</name>
    <name type="common">Itch mite</name>
    <name type="synonym">Acarus scabiei</name>
    <dbReference type="NCBI Taxonomy" id="52283"/>
    <lineage>
        <taxon>Eukaryota</taxon>
        <taxon>Metazoa</taxon>
        <taxon>Ecdysozoa</taxon>
        <taxon>Arthropoda</taxon>
        <taxon>Chelicerata</taxon>
        <taxon>Arachnida</taxon>
        <taxon>Acari</taxon>
        <taxon>Acariformes</taxon>
        <taxon>Sarcoptiformes</taxon>
        <taxon>Astigmata</taxon>
        <taxon>Psoroptidia</taxon>
        <taxon>Sarcoptoidea</taxon>
        <taxon>Sarcoptidae</taxon>
        <taxon>Sarcoptinae</taxon>
        <taxon>Sarcoptes</taxon>
    </lineage>
</organism>
<evidence type="ECO:0000256" key="2">
    <source>
        <dbReference type="ARBA" id="ARBA00010348"/>
    </source>
</evidence>
<keyword evidence="6" id="KW-0131">Cell cycle</keyword>
<keyword evidence="4" id="KW-0498">Mitosis</keyword>
<evidence type="ECO:0000256" key="4">
    <source>
        <dbReference type="ARBA" id="ARBA00022776"/>
    </source>
</evidence>
<dbReference type="InterPro" id="IPR045091">
    <property type="entry name" value="Mad2-like"/>
</dbReference>
<dbReference type="VEuPathDB" id="VectorBase:SSCA010107"/>
<sequence length="201" mass="23133">MSSTGVCSSINLKGSVKIISEFFNYSINNILFQRGIYPQDTFTPAQNYGLTILMSTDERVKKFLESVLGQVQKFLMERRLHRIVLVIIKIDSNETIERWEFKIDCDHSIDAEKNVDVNLKEIQQGIRDVIRQITASITYLPLISDPVSFDILFFTDKDTELPVDFHDTTPHLIPCAEEVKLRSFNTKIHNLKASVAYKQCE</sequence>
<dbReference type="GO" id="GO:0000776">
    <property type="term" value="C:kinetochore"/>
    <property type="evidence" value="ECO:0007669"/>
    <property type="project" value="TreeGrafter"/>
</dbReference>
<dbReference type="PROSITE" id="PS50815">
    <property type="entry name" value="HORMA"/>
    <property type="match status" value="1"/>
</dbReference>
<evidence type="ECO:0000256" key="6">
    <source>
        <dbReference type="ARBA" id="ARBA00023306"/>
    </source>
</evidence>
<evidence type="ECO:0000313" key="12">
    <source>
        <dbReference type="Proteomes" id="UP000616769"/>
    </source>
</evidence>
<protein>
    <submittedName>
        <fullName evidence="9">Mitotic spindle assembly checkpoint protein MAD2-like protein</fullName>
    </submittedName>
    <submittedName>
        <fullName evidence="8">Mitotic spindle assembly checkpoint protein MAD2A</fullName>
    </submittedName>
</protein>
<dbReference type="Pfam" id="PF02301">
    <property type="entry name" value="HORMA"/>
    <property type="match status" value="1"/>
</dbReference>
<comment type="similarity">
    <text evidence="2">Belongs to the MAD2 family.</text>
</comment>
<dbReference type="SUPFAM" id="SSF56019">
    <property type="entry name" value="The spindle assembly checkpoint protein mad2"/>
    <property type="match status" value="1"/>
</dbReference>
<dbReference type="EnsemblMetazoa" id="SSS_5089s_mrna">
    <property type="protein sequence ID" value="KAF7490436.1"/>
    <property type="gene ID" value="SSS_5089"/>
</dbReference>
<evidence type="ECO:0000259" key="7">
    <source>
        <dbReference type="PROSITE" id="PS50815"/>
    </source>
</evidence>
<dbReference type="EMBL" id="WVUK01000062">
    <property type="protein sequence ID" value="KAF7490436.1"/>
    <property type="molecule type" value="Genomic_DNA"/>
</dbReference>
<dbReference type="AlphaFoldDB" id="A0A132AD39"/>
<dbReference type="InterPro" id="IPR036570">
    <property type="entry name" value="HORMA_dom_sf"/>
</dbReference>
<reference evidence="9 12" key="1">
    <citation type="journal article" date="2015" name="Parasit. Vectors">
        <title>Draft genome of the scabies mite.</title>
        <authorList>
            <person name="Rider S.D.Jr."/>
            <person name="Morgan M.S."/>
            <person name="Arlian L.G."/>
        </authorList>
    </citation>
    <scope>NUCLEOTIDE SEQUENCE [LARGE SCALE GENOMIC DNA]</scope>
    <source>
        <strain evidence="9">Arlian Lab</strain>
    </source>
</reference>
<reference evidence="11" key="2">
    <citation type="journal article" date="2020" name="PLoS Negl. Trop. Dis.">
        <title>High-quality nuclear genome for Sarcoptes scabiei-A critical resource for a neglected parasite.</title>
        <authorList>
            <person name="Korhonen P.K."/>
            <person name="Gasser R.B."/>
            <person name="Ma G."/>
            <person name="Wang T."/>
            <person name="Stroehlein A.J."/>
            <person name="Young N.D."/>
            <person name="Ang C.S."/>
            <person name="Fernando D.D."/>
            <person name="Lu H.C."/>
            <person name="Taylor S."/>
            <person name="Reynolds S.L."/>
            <person name="Mofiz E."/>
            <person name="Najaraj S.H."/>
            <person name="Gowda H."/>
            <person name="Madugundu A."/>
            <person name="Renuse S."/>
            <person name="Holt D."/>
            <person name="Pandey A."/>
            <person name="Papenfuss A.T."/>
            <person name="Fischer K."/>
        </authorList>
    </citation>
    <scope>NUCLEOTIDE SEQUENCE [LARGE SCALE GENOMIC DNA]</scope>
</reference>
<keyword evidence="5" id="KW-0539">Nucleus</keyword>
<reference evidence="8" key="3">
    <citation type="submission" date="2020-01" db="EMBL/GenBank/DDBJ databases">
        <authorList>
            <person name="Korhonen P.K.K."/>
            <person name="Guangxu M.G."/>
            <person name="Wang T.W."/>
            <person name="Stroehlein A.J.S."/>
            <person name="Young N.D."/>
            <person name="Ang C.-S.A."/>
            <person name="Fernando D.W.F."/>
            <person name="Lu H.L."/>
            <person name="Taylor S.T."/>
            <person name="Ehtesham M.E.M."/>
            <person name="Najaraj S.H.N."/>
            <person name="Harsha G.H.G."/>
            <person name="Madugundu A.M."/>
            <person name="Renuse S.R."/>
            <person name="Holt D.H."/>
            <person name="Pandey A.P."/>
            <person name="Papenfuss A.P."/>
            <person name="Gasser R.B.G."/>
            <person name="Fischer K.F."/>
        </authorList>
    </citation>
    <scope>NUCLEOTIDE SEQUENCE</scope>
    <source>
        <strain evidence="8">SSS_KF_BRIS2020</strain>
    </source>
</reference>
<dbReference type="EMBL" id="JXLN01012761">
    <property type="protein sequence ID" value="KPM08833.1"/>
    <property type="molecule type" value="Genomic_DNA"/>
</dbReference>
<evidence type="ECO:0000256" key="1">
    <source>
        <dbReference type="ARBA" id="ARBA00004123"/>
    </source>
</evidence>
<dbReference type="Proteomes" id="UP000070412">
    <property type="component" value="Unassembled WGS sequence"/>
</dbReference>
<evidence type="ECO:0000256" key="3">
    <source>
        <dbReference type="ARBA" id="ARBA00022618"/>
    </source>
</evidence>
<dbReference type="PANTHER" id="PTHR11842">
    <property type="entry name" value="MITOTIC SPINDLE ASSEMBLY CHECKPOINT PROTEIN MAD2"/>
    <property type="match status" value="1"/>
</dbReference>
<dbReference type="GO" id="GO:0007094">
    <property type="term" value="P:mitotic spindle assembly checkpoint signaling"/>
    <property type="evidence" value="ECO:0007669"/>
    <property type="project" value="TreeGrafter"/>
</dbReference>
<evidence type="ECO:0000256" key="5">
    <source>
        <dbReference type="ARBA" id="ARBA00023242"/>
    </source>
</evidence>
<evidence type="ECO:0000313" key="8">
    <source>
        <dbReference type="EMBL" id="KAF7490436.1"/>
    </source>
</evidence>
<keyword evidence="11" id="KW-1185">Reference proteome</keyword>
<dbReference type="Gene3D" id="3.30.900.10">
    <property type="entry name" value="HORMA domain"/>
    <property type="match status" value="1"/>
</dbReference>
<dbReference type="GO" id="GO:0005737">
    <property type="term" value="C:cytoplasm"/>
    <property type="evidence" value="ECO:0007669"/>
    <property type="project" value="TreeGrafter"/>
</dbReference>
<feature type="domain" description="HORMA" evidence="7">
    <location>
        <begin position="13"/>
        <end position="195"/>
    </location>
</feature>
<reference evidence="10" key="4">
    <citation type="submission" date="2022-06" db="UniProtKB">
        <authorList>
            <consortium name="EnsemblMetazoa"/>
        </authorList>
    </citation>
    <scope>IDENTIFICATION</scope>
</reference>
<evidence type="ECO:0000313" key="10">
    <source>
        <dbReference type="EnsemblMetazoa" id="KAF7490436.1"/>
    </source>
</evidence>